<evidence type="ECO:0000313" key="3">
    <source>
        <dbReference type="EMBL" id="MDW8802535.1"/>
    </source>
</evidence>
<protein>
    <submittedName>
        <fullName evidence="3">Uncharacterized protein</fullName>
    </submittedName>
</protein>
<dbReference type="RefSeq" id="WP_318798855.1">
    <property type="nucleotide sequence ID" value="NZ_JARUJP010000022.1"/>
</dbReference>
<keyword evidence="2" id="KW-0812">Transmembrane</keyword>
<dbReference type="EMBL" id="JARUJP010000022">
    <property type="protein sequence ID" value="MDW8802535.1"/>
    <property type="molecule type" value="Genomic_DNA"/>
</dbReference>
<feature type="transmembrane region" description="Helical" evidence="2">
    <location>
        <begin position="7"/>
        <end position="27"/>
    </location>
</feature>
<keyword evidence="2" id="KW-1133">Transmembrane helix</keyword>
<keyword evidence="4" id="KW-1185">Reference proteome</keyword>
<dbReference type="Proteomes" id="UP001281656">
    <property type="component" value="Unassembled WGS sequence"/>
</dbReference>
<comment type="caution">
    <text evidence="3">The sequence shown here is derived from an EMBL/GenBank/DDBJ whole genome shotgun (WGS) entry which is preliminary data.</text>
</comment>
<evidence type="ECO:0000256" key="2">
    <source>
        <dbReference type="SAM" id="Phobius"/>
    </source>
</evidence>
<feature type="coiled-coil region" evidence="1">
    <location>
        <begin position="48"/>
        <end position="126"/>
    </location>
</feature>
<accession>A0ABU4JWK4</accession>
<evidence type="ECO:0000256" key="1">
    <source>
        <dbReference type="SAM" id="Coils"/>
    </source>
</evidence>
<evidence type="ECO:0000313" key="4">
    <source>
        <dbReference type="Proteomes" id="UP001281656"/>
    </source>
</evidence>
<gene>
    <name evidence="3" type="ORF">P8V03_15415</name>
</gene>
<keyword evidence="1" id="KW-0175">Coiled coil</keyword>
<dbReference type="SUPFAM" id="SSF58100">
    <property type="entry name" value="Bacterial hemolysins"/>
    <property type="match status" value="1"/>
</dbReference>
<sequence>MEKLKSFILDILMFMIILSVVSVAGLIDIRTSQSNEGSPIEKEIGLQLEKYNNDIKTMGDKIAKETKELEELKKQIDSMKDSNNSKSWNSSIITYNTKLTQYKKDMEEYNKKIEEHNKIYSQYTLLGEKNESVLVWVKTLIGI</sequence>
<proteinExistence type="predicted"/>
<reference evidence="3 4" key="1">
    <citation type="submission" date="2023-04" db="EMBL/GenBank/DDBJ databases">
        <title>Clostridium tannerae sp. nov., isolated from the fecal material of an alpaca.</title>
        <authorList>
            <person name="Miller S."/>
            <person name="Hendry M."/>
            <person name="King J."/>
            <person name="Sankaranarayanan K."/>
            <person name="Lawson P.A."/>
        </authorList>
    </citation>
    <scope>NUCLEOTIDE SEQUENCE [LARGE SCALE GENOMIC DNA]</scope>
    <source>
        <strain evidence="3 4">A1-XYC3</strain>
    </source>
</reference>
<organism evidence="3 4">
    <name type="scientific">Clostridium tanneri</name>
    <dbReference type="NCBI Taxonomy" id="3037988"/>
    <lineage>
        <taxon>Bacteria</taxon>
        <taxon>Bacillati</taxon>
        <taxon>Bacillota</taxon>
        <taxon>Clostridia</taxon>
        <taxon>Eubacteriales</taxon>
        <taxon>Clostridiaceae</taxon>
        <taxon>Clostridium</taxon>
    </lineage>
</organism>
<keyword evidence="2" id="KW-0472">Membrane</keyword>
<name>A0ABU4JWK4_9CLOT</name>